<dbReference type="RefSeq" id="WP_139682160.1">
    <property type="nucleotide sequence ID" value="NZ_CAHJWF010000297.1"/>
</dbReference>
<dbReference type="Pfam" id="PF21247">
    <property type="entry name" value="Fic-like_C"/>
    <property type="match status" value="1"/>
</dbReference>
<dbReference type="InterPro" id="IPR049514">
    <property type="entry name" value="Fic-like_C"/>
</dbReference>
<name>A0ABM8MA25_9GAMM</name>
<comment type="caution">
    <text evidence="2">The sequence shown here is derived from an EMBL/GenBank/DDBJ whole genome shotgun (WGS) entry which is preliminary data.</text>
</comment>
<dbReference type="Proteomes" id="UP000626656">
    <property type="component" value="Unassembled WGS sequence"/>
</dbReference>
<sequence length="73" mass="8199">MSYKPPYKITPAIVSLISIINSGISTKESMIVLSLKNAKNFCQHHLLPAITNNLIKMMQLDKPNSPTQKYQLV</sequence>
<evidence type="ECO:0000259" key="1">
    <source>
        <dbReference type="Pfam" id="PF21247"/>
    </source>
</evidence>
<proteinExistence type="predicted"/>
<evidence type="ECO:0000313" key="3">
    <source>
        <dbReference type="Proteomes" id="UP000626656"/>
    </source>
</evidence>
<dbReference type="EMBL" id="CAHJWF010000297">
    <property type="protein sequence ID" value="CAB5505471.1"/>
    <property type="molecule type" value="Genomic_DNA"/>
</dbReference>
<protein>
    <recommendedName>
        <fullName evidence="1">Filamentation induced by cAMP protein Fic-like C-terminal domain-containing protein</fullName>
    </recommendedName>
</protein>
<reference evidence="2 3" key="1">
    <citation type="submission" date="2020-05" db="EMBL/GenBank/DDBJ databases">
        <authorList>
            <person name="Petersen J."/>
            <person name="Sayavedra L."/>
        </authorList>
    </citation>
    <scope>NUCLEOTIDE SEQUENCE [LARGE SCALE GENOMIC DNA]</scope>
    <source>
        <strain evidence="2">B azoricus SOX ET2 1586I</strain>
    </source>
</reference>
<organism evidence="2 3">
    <name type="scientific">Bathymodiolus thermophilus thioautotrophic gill symbiont</name>
    <dbReference type="NCBI Taxonomy" id="2360"/>
    <lineage>
        <taxon>Bacteria</taxon>
        <taxon>Pseudomonadati</taxon>
        <taxon>Pseudomonadota</taxon>
        <taxon>Gammaproteobacteria</taxon>
        <taxon>sulfur-oxidizing symbionts</taxon>
    </lineage>
</organism>
<feature type="domain" description="Filamentation induced by cAMP protein Fic-like C-terminal" evidence="1">
    <location>
        <begin position="13"/>
        <end position="72"/>
    </location>
</feature>
<evidence type="ECO:0000313" key="2">
    <source>
        <dbReference type="EMBL" id="CAB5505471.1"/>
    </source>
</evidence>
<gene>
    <name evidence="2" type="ORF">AZO1586I_1460</name>
</gene>
<accession>A0ABM8MA25</accession>
<keyword evidence="3" id="KW-1185">Reference proteome</keyword>